<dbReference type="Proteomes" id="UP001050808">
    <property type="component" value="Unassembled WGS sequence"/>
</dbReference>
<feature type="region of interest" description="Disordered" evidence="1">
    <location>
        <begin position="87"/>
        <end position="108"/>
    </location>
</feature>
<evidence type="ECO:0000313" key="3">
    <source>
        <dbReference type="Proteomes" id="UP001050808"/>
    </source>
</evidence>
<protein>
    <submittedName>
        <fullName evidence="2">Uncharacterized protein</fullName>
    </submittedName>
</protein>
<sequence>MRLRDPLPAAAIGALGWSAPPRLFHWVTPETEALARNALLGAAATARPLHPDRGMHTDLEAIRACTRIIRIWDGMAARAGLVMASRWPRPSSMTGSSRPPSRCGPVNA</sequence>
<gene>
    <name evidence="2" type="ORF">Sviol_46960</name>
</gene>
<keyword evidence="3" id="KW-1185">Reference proteome</keyword>
<evidence type="ECO:0000313" key="2">
    <source>
        <dbReference type="EMBL" id="GHI40288.1"/>
    </source>
</evidence>
<name>A0ABQ3QSQ7_9ACTN</name>
<evidence type="ECO:0000256" key="1">
    <source>
        <dbReference type="SAM" id="MobiDB-lite"/>
    </source>
</evidence>
<proteinExistence type="predicted"/>
<dbReference type="EMBL" id="BNDY01000017">
    <property type="protein sequence ID" value="GHI40288.1"/>
    <property type="molecule type" value="Genomic_DNA"/>
</dbReference>
<organism evidence="2 3">
    <name type="scientific">Streptomyces violascens</name>
    <dbReference type="NCBI Taxonomy" id="67381"/>
    <lineage>
        <taxon>Bacteria</taxon>
        <taxon>Bacillati</taxon>
        <taxon>Actinomycetota</taxon>
        <taxon>Actinomycetes</taxon>
        <taxon>Kitasatosporales</taxon>
        <taxon>Streptomycetaceae</taxon>
        <taxon>Streptomyces</taxon>
    </lineage>
</organism>
<comment type="caution">
    <text evidence="2">The sequence shown here is derived from an EMBL/GenBank/DDBJ whole genome shotgun (WGS) entry which is preliminary data.</text>
</comment>
<accession>A0ABQ3QSQ7</accession>
<reference evidence="2" key="1">
    <citation type="submission" date="2024-05" db="EMBL/GenBank/DDBJ databases">
        <title>Whole genome shotgun sequence of Streptomyces violascens NBRC 12920.</title>
        <authorList>
            <person name="Komaki H."/>
            <person name="Tamura T."/>
        </authorList>
    </citation>
    <scope>NUCLEOTIDE SEQUENCE</scope>
    <source>
        <strain evidence="2">NBRC 12920</strain>
    </source>
</reference>